<evidence type="ECO:0000256" key="1">
    <source>
        <dbReference type="SAM" id="Phobius"/>
    </source>
</evidence>
<organism evidence="2">
    <name type="scientific">viral metagenome</name>
    <dbReference type="NCBI Taxonomy" id="1070528"/>
    <lineage>
        <taxon>unclassified sequences</taxon>
        <taxon>metagenomes</taxon>
        <taxon>organismal metagenomes</taxon>
    </lineage>
</organism>
<reference evidence="2" key="1">
    <citation type="journal article" date="2020" name="Nature">
        <title>Giant virus diversity and host interactions through global metagenomics.</title>
        <authorList>
            <person name="Schulz F."/>
            <person name="Roux S."/>
            <person name="Paez-Espino D."/>
            <person name="Jungbluth S."/>
            <person name="Walsh D.A."/>
            <person name="Denef V.J."/>
            <person name="McMahon K.D."/>
            <person name="Konstantinidis K.T."/>
            <person name="Eloe-Fadrosh E.A."/>
            <person name="Kyrpides N.C."/>
            <person name="Woyke T."/>
        </authorList>
    </citation>
    <scope>NUCLEOTIDE SEQUENCE</scope>
    <source>
        <strain evidence="2">GVMAG-M-3300025699-48</strain>
    </source>
</reference>
<dbReference type="EMBL" id="MN740308">
    <property type="protein sequence ID" value="QHT99474.1"/>
    <property type="molecule type" value="Genomic_DNA"/>
</dbReference>
<keyword evidence="1" id="KW-0812">Transmembrane</keyword>
<evidence type="ECO:0000313" key="2">
    <source>
        <dbReference type="EMBL" id="QHT99474.1"/>
    </source>
</evidence>
<name>A0A6C0J1D3_9ZZZZ</name>
<proteinExistence type="predicted"/>
<dbReference type="AlphaFoldDB" id="A0A6C0J1D3"/>
<sequence>MFEFIKQGLDTFVNLKPKESMEDQKKKNSDGQIISEELMTFILIIFIILLIVFIIGKYCWNNYLVEAVPGIQPLTSITQFVAIWFVAQTLFTK</sequence>
<feature type="transmembrane region" description="Helical" evidence="1">
    <location>
        <begin position="70"/>
        <end position="91"/>
    </location>
</feature>
<keyword evidence="1" id="KW-0472">Membrane</keyword>
<keyword evidence="1" id="KW-1133">Transmembrane helix</keyword>
<protein>
    <submittedName>
        <fullName evidence="2">Uncharacterized protein</fullName>
    </submittedName>
</protein>
<accession>A0A6C0J1D3</accession>
<feature type="transmembrane region" description="Helical" evidence="1">
    <location>
        <begin position="38"/>
        <end position="58"/>
    </location>
</feature>